<evidence type="ECO:0000256" key="5">
    <source>
        <dbReference type="ARBA" id="ARBA00022840"/>
    </source>
</evidence>
<dbReference type="Gene3D" id="1.10.240.10">
    <property type="entry name" value="Tyrosyl-Transfer RNA Synthetase"/>
    <property type="match status" value="1"/>
</dbReference>
<evidence type="ECO:0000256" key="3">
    <source>
        <dbReference type="ARBA" id="ARBA00022598"/>
    </source>
</evidence>
<accession>A0A0W0SY69</accession>
<evidence type="ECO:0000256" key="6">
    <source>
        <dbReference type="ARBA" id="ARBA00022884"/>
    </source>
</evidence>
<gene>
    <name evidence="10" type="primary">tyrS</name>
    <name evidence="12" type="ORF">Ldro_0858</name>
</gene>
<keyword evidence="8 10" id="KW-0030">Aminoacyl-tRNA synthetase</keyword>
<evidence type="ECO:0000256" key="2">
    <source>
        <dbReference type="ARBA" id="ARBA00022490"/>
    </source>
</evidence>
<dbReference type="InterPro" id="IPR002307">
    <property type="entry name" value="Tyr-tRNA-ligase"/>
</dbReference>
<dbReference type="PANTHER" id="PTHR11766:SF1">
    <property type="entry name" value="TYROSINE--TRNA LIGASE"/>
    <property type="match status" value="1"/>
</dbReference>
<dbReference type="InterPro" id="IPR024108">
    <property type="entry name" value="Tyr-tRNA-ligase_bac_2"/>
</dbReference>
<dbReference type="EMBL" id="LNXY01000018">
    <property type="protein sequence ID" value="KTC88264.1"/>
    <property type="molecule type" value="Genomic_DNA"/>
</dbReference>
<evidence type="ECO:0000313" key="13">
    <source>
        <dbReference type="Proteomes" id="UP000054736"/>
    </source>
</evidence>
<dbReference type="NCBIfam" id="TIGR00234">
    <property type="entry name" value="tyrS"/>
    <property type="match status" value="1"/>
</dbReference>
<keyword evidence="5 10" id="KW-0067">ATP-binding</keyword>
<dbReference type="FunFam" id="3.40.50.620:FF:000061">
    <property type="entry name" value="Tyrosine--tRNA ligase"/>
    <property type="match status" value="1"/>
</dbReference>
<dbReference type="Proteomes" id="UP000054736">
    <property type="component" value="Unassembled WGS sequence"/>
</dbReference>
<evidence type="ECO:0000256" key="4">
    <source>
        <dbReference type="ARBA" id="ARBA00022741"/>
    </source>
</evidence>
<dbReference type="SUPFAM" id="SSF52374">
    <property type="entry name" value="Nucleotidylyl transferase"/>
    <property type="match status" value="1"/>
</dbReference>
<dbReference type="InterPro" id="IPR001412">
    <property type="entry name" value="aa-tRNA-synth_I_CS"/>
</dbReference>
<feature type="short sequence motif" description="'HIGH' region" evidence="10">
    <location>
        <begin position="42"/>
        <end position="51"/>
    </location>
</feature>
<dbReference type="Pfam" id="PF00579">
    <property type="entry name" value="tRNA-synt_1b"/>
    <property type="match status" value="1"/>
</dbReference>
<dbReference type="PROSITE" id="PS00178">
    <property type="entry name" value="AA_TRNA_LIGASE_I"/>
    <property type="match status" value="1"/>
</dbReference>
<dbReference type="GO" id="GO:0003723">
    <property type="term" value="F:RNA binding"/>
    <property type="evidence" value="ECO:0007669"/>
    <property type="project" value="UniProtKB-KW"/>
</dbReference>
<evidence type="ECO:0000256" key="9">
    <source>
        <dbReference type="ARBA" id="ARBA00048248"/>
    </source>
</evidence>
<evidence type="ECO:0000256" key="1">
    <source>
        <dbReference type="ARBA" id="ARBA00011738"/>
    </source>
</evidence>
<protein>
    <recommendedName>
        <fullName evidence="10">Tyrosine--tRNA ligase</fullName>
        <ecNumber evidence="10">6.1.1.1</ecNumber>
    </recommendedName>
    <alternativeName>
        <fullName evidence="10">Tyrosyl-tRNA synthetase</fullName>
        <shortName evidence="10">TyrRS</shortName>
    </alternativeName>
</protein>
<organism evidence="12 13">
    <name type="scientific">Legionella drozanskii LLAP-1</name>
    <dbReference type="NCBI Taxonomy" id="1212489"/>
    <lineage>
        <taxon>Bacteria</taxon>
        <taxon>Pseudomonadati</taxon>
        <taxon>Pseudomonadota</taxon>
        <taxon>Gammaproteobacteria</taxon>
        <taxon>Legionellales</taxon>
        <taxon>Legionellaceae</taxon>
        <taxon>Legionella</taxon>
    </lineage>
</organism>
<dbReference type="PRINTS" id="PR01040">
    <property type="entry name" value="TRNASYNTHTYR"/>
</dbReference>
<evidence type="ECO:0000256" key="11">
    <source>
        <dbReference type="PROSITE-ProRule" id="PRU00182"/>
    </source>
</evidence>
<dbReference type="FunFam" id="1.10.240.10:FF:000006">
    <property type="entry name" value="Tyrosine--tRNA ligase"/>
    <property type="match status" value="1"/>
</dbReference>
<feature type="binding site" evidence="10">
    <location>
        <position position="229"/>
    </location>
    <ligand>
        <name>ATP</name>
        <dbReference type="ChEBI" id="CHEBI:30616"/>
    </ligand>
</feature>
<keyword evidence="2 10" id="KW-0963">Cytoplasm</keyword>
<dbReference type="HAMAP" id="MF_02007">
    <property type="entry name" value="Tyr_tRNA_synth_type2"/>
    <property type="match status" value="1"/>
</dbReference>
<dbReference type="PROSITE" id="PS50889">
    <property type="entry name" value="S4"/>
    <property type="match status" value="1"/>
</dbReference>
<dbReference type="PANTHER" id="PTHR11766">
    <property type="entry name" value="TYROSYL-TRNA SYNTHETASE"/>
    <property type="match status" value="1"/>
</dbReference>
<dbReference type="GO" id="GO:0005829">
    <property type="term" value="C:cytosol"/>
    <property type="evidence" value="ECO:0007669"/>
    <property type="project" value="TreeGrafter"/>
</dbReference>
<dbReference type="InterPro" id="IPR024088">
    <property type="entry name" value="Tyr-tRNA-ligase_bac-type"/>
</dbReference>
<dbReference type="InterPro" id="IPR014729">
    <property type="entry name" value="Rossmann-like_a/b/a_fold"/>
</dbReference>
<reference evidence="12 13" key="1">
    <citation type="submission" date="2015-11" db="EMBL/GenBank/DDBJ databases">
        <title>Genomic analysis of 38 Legionella species identifies large and diverse effector repertoires.</title>
        <authorList>
            <person name="Burstein D."/>
            <person name="Amaro F."/>
            <person name="Zusman T."/>
            <person name="Lifshitz Z."/>
            <person name="Cohen O."/>
            <person name="Gilbert J.A."/>
            <person name="Pupko T."/>
            <person name="Shuman H.A."/>
            <person name="Segal G."/>
        </authorList>
    </citation>
    <scope>NUCLEOTIDE SEQUENCE [LARGE SCALE GENOMIC DNA]</scope>
    <source>
        <strain evidence="12 13">ATCC 700990</strain>
    </source>
</reference>
<dbReference type="AlphaFoldDB" id="A0A0W0SY69"/>
<sequence>MIIDESVCNELQRGCEEILPEQGLEQKLSKGKPLIIKAGFDPTAPDLHLGHTVLLNKLRQFQHFGHKVIFLIGDFTAMIGDPTGKNVTRRPLSQEEIIENAKTYQEQVFKILDQEKTIIKFNSEWMGNKSAADLIRLAGTYTVARMLERDDFSKRYSSGQPIAIHEFLYPLVQGYDSVALKADVELGGTDQKFNLLMGRELQKHFGHEPQVIMMTPLIEGLDGIKKMSKSLNNYIGISESAESMFGKLMSVSDELMWRYINLLSFKSGKEIETMKKAVAEGLNPRDVKIEFAKEIITRFHNIEQAEAAHQSFIERFQKGEIPEDLVEQAVIYDENTTIAQLLKQLDLTKSTSESIRLINQGAVKLDGERITDTTMSLAAGSSHILQVGKRRIAKVRLQKAG</sequence>
<dbReference type="InterPro" id="IPR036986">
    <property type="entry name" value="S4_RNA-bd_sf"/>
</dbReference>
<comment type="function">
    <text evidence="10">Catalyzes the attachment of tyrosine to tRNA(Tyr) in a two-step reaction: tyrosine is first activated by ATP to form Tyr-AMP and then transferred to the acceptor end of tRNA(Tyr).</text>
</comment>
<dbReference type="RefSeq" id="WP_058495188.1">
    <property type="nucleotide sequence ID" value="NZ_CAAAIU010000014.1"/>
</dbReference>
<dbReference type="GO" id="GO:0004831">
    <property type="term" value="F:tyrosine-tRNA ligase activity"/>
    <property type="evidence" value="ECO:0007669"/>
    <property type="project" value="UniProtKB-UniRule"/>
</dbReference>
<comment type="subcellular location">
    <subcellularLocation>
        <location evidence="10">Cytoplasm</location>
    </subcellularLocation>
</comment>
<dbReference type="GO" id="GO:0006437">
    <property type="term" value="P:tyrosyl-tRNA aminoacylation"/>
    <property type="evidence" value="ECO:0007669"/>
    <property type="project" value="UniProtKB-UniRule"/>
</dbReference>
<dbReference type="InterPro" id="IPR002305">
    <property type="entry name" value="aa-tRNA-synth_Ic"/>
</dbReference>
<keyword evidence="13" id="KW-1185">Reference proteome</keyword>
<keyword evidence="3 10" id="KW-0436">Ligase</keyword>
<feature type="short sequence motif" description="'KMSKS' region" evidence="10">
    <location>
        <begin position="226"/>
        <end position="230"/>
    </location>
</feature>
<comment type="similarity">
    <text evidence="10">Belongs to the class-I aminoacyl-tRNA synthetase family. TyrS type 2 subfamily.</text>
</comment>
<name>A0A0W0SY69_9GAMM</name>
<dbReference type="EC" id="6.1.1.1" evidence="10"/>
<dbReference type="SUPFAM" id="SSF55174">
    <property type="entry name" value="Alpha-L RNA-binding motif"/>
    <property type="match status" value="1"/>
</dbReference>
<keyword evidence="4 10" id="KW-0547">Nucleotide-binding</keyword>
<dbReference type="Gene3D" id="3.10.290.10">
    <property type="entry name" value="RNA-binding S4 domain"/>
    <property type="match status" value="1"/>
</dbReference>
<dbReference type="Gene3D" id="3.40.50.620">
    <property type="entry name" value="HUPs"/>
    <property type="match status" value="1"/>
</dbReference>
<evidence type="ECO:0000256" key="10">
    <source>
        <dbReference type="HAMAP-Rule" id="MF_02007"/>
    </source>
</evidence>
<proteinExistence type="inferred from homology"/>
<evidence type="ECO:0000313" key="12">
    <source>
        <dbReference type="EMBL" id="KTC88264.1"/>
    </source>
</evidence>
<evidence type="ECO:0000256" key="7">
    <source>
        <dbReference type="ARBA" id="ARBA00022917"/>
    </source>
</evidence>
<dbReference type="GO" id="GO:0005524">
    <property type="term" value="F:ATP binding"/>
    <property type="evidence" value="ECO:0007669"/>
    <property type="project" value="UniProtKB-UniRule"/>
</dbReference>
<dbReference type="STRING" id="1212489.Ldro_0858"/>
<comment type="caution">
    <text evidence="12">The sequence shown here is derived from an EMBL/GenBank/DDBJ whole genome shotgun (WGS) entry which is preliminary data.</text>
</comment>
<dbReference type="CDD" id="cd00805">
    <property type="entry name" value="TyrRS_core"/>
    <property type="match status" value="1"/>
</dbReference>
<comment type="subunit">
    <text evidence="1 10">Homodimer.</text>
</comment>
<keyword evidence="7 10" id="KW-0648">Protein biosynthesis</keyword>
<evidence type="ECO:0000256" key="8">
    <source>
        <dbReference type="ARBA" id="ARBA00023146"/>
    </source>
</evidence>
<dbReference type="PATRIC" id="fig|1212489.4.peg.897"/>
<dbReference type="CDD" id="cd00165">
    <property type="entry name" value="S4"/>
    <property type="match status" value="1"/>
</dbReference>
<comment type="catalytic activity">
    <reaction evidence="9 10">
        <text>tRNA(Tyr) + L-tyrosine + ATP = L-tyrosyl-tRNA(Tyr) + AMP + diphosphate + H(+)</text>
        <dbReference type="Rhea" id="RHEA:10220"/>
        <dbReference type="Rhea" id="RHEA-COMP:9706"/>
        <dbReference type="Rhea" id="RHEA-COMP:9707"/>
        <dbReference type="ChEBI" id="CHEBI:15378"/>
        <dbReference type="ChEBI" id="CHEBI:30616"/>
        <dbReference type="ChEBI" id="CHEBI:33019"/>
        <dbReference type="ChEBI" id="CHEBI:58315"/>
        <dbReference type="ChEBI" id="CHEBI:78442"/>
        <dbReference type="ChEBI" id="CHEBI:78536"/>
        <dbReference type="ChEBI" id="CHEBI:456215"/>
        <dbReference type="EC" id="6.1.1.1"/>
    </reaction>
</comment>
<dbReference type="OrthoDB" id="9804243at2"/>
<keyword evidence="6 11" id="KW-0694">RNA-binding</keyword>